<gene>
    <name evidence="2" type="ORF">L798_11458</name>
</gene>
<proteinExistence type="predicted"/>
<accession>A0A067QYT8</accession>
<evidence type="ECO:0000256" key="1">
    <source>
        <dbReference type="SAM" id="MobiDB-lite"/>
    </source>
</evidence>
<reference evidence="2 3" key="1">
    <citation type="journal article" date="2014" name="Nat. Commun.">
        <title>Molecular traces of alternative social organization in a termite genome.</title>
        <authorList>
            <person name="Terrapon N."/>
            <person name="Li C."/>
            <person name="Robertson H.M."/>
            <person name="Ji L."/>
            <person name="Meng X."/>
            <person name="Booth W."/>
            <person name="Chen Z."/>
            <person name="Childers C.P."/>
            <person name="Glastad K.M."/>
            <person name="Gokhale K."/>
            <person name="Gowin J."/>
            <person name="Gronenberg W."/>
            <person name="Hermansen R.A."/>
            <person name="Hu H."/>
            <person name="Hunt B.G."/>
            <person name="Huylmans A.K."/>
            <person name="Khalil S.M."/>
            <person name="Mitchell R.D."/>
            <person name="Munoz-Torres M.C."/>
            <person name="Mustard J.A."/>
            <person name="Pan H."/>
            <person name="Reese J.T."/>
            <person name="Scharf M.E."/>
            <person name="Sun F."/>
            <person name="Vogel H."/>
            <person name="Xiao J."/>
            <person name="Yang W."/>
            <person name="Yang Z."/>
            <person name="Yang Z."/>
            <person name="Zhou J."/>
            <person name="Zhu J."/>
            <person name="Brent C.S."/>
            <person name="Elsik C.G."/>
            <person name="Goodisman M.A."/>
            <person name="Liberles D.A."/>
            <person name="Roe R.M."/>
            <person name="Vargo E.L."/>
            <person name="Vilcinskas A."/>
            <person name="Wang J."/>
            <person name="Bornberg-Bauer E."/>
            <person name="Korb J."/>
            <person name="Zhang G."/>
            <person name="Liebig J."/>
        </authorList>
    </citation>
    <scope>NUCLEOTIDE SEQUENCE [LARGE SCALE GENOMIC DNA]</scope>
    <source>
        <tissue evidence="2">Whole organism</tissue>
    </source>
</reference>
<sequence>MGAVFMTCGHSVISEHETNDQVSLKAPRSRTLTAPSLIRTTTTVTATSSRTGTLLCKSPSSLNNPNEPLILPLPPIPCPSPPSIPIFPTTPTPAPVSVTDTTTEVSMQLSSQRGSLADSEMNPLPRNVAEGSDEDEVLGTNIPRGSVGLPSTSQSDGNLCVRARRVVLLDEEQQQQQQDHSQHRHHHHHRHNHSYHGQQQQHCCARFGSGDSGSSKHRLHSNSCVLV</sequence>
<dbReference type="AlphaFoldDB" id="A0A067QYT8"/>
<organism evidence="2 3">
    <name type="scientific">Zootermopsis nevadensis</name>
    <name type="common">Dampwood termite</name>
    <dbReference type="NCBI Taxonomy" id="136037"/>
    <lineage>
        <taxon>Eukaryota</taxon>
        <taxon>Metazoa</taxon>
        <taxon>Ecdysozoa</taxon>
        <taxon>Arthropoda</taxon>
        <taxon>Hexapoda</taxon>
        <taxon>Insecta</taxon>
        <taxon>Pterygota</taxon>
        <taxon>Neoptera</taxon>
        <taxon>Polyneoptera</taxon>
        <taxon>Dictyoptera</taxon>
        <taxon>Blattodea</taxon>
        <taxon>Blattoidea</taxon>
        <taxon>Termitoidae</taxon>
        <taxon>Termopsidae</taxon>
        <taxon>Zootermopsis</taxon>
    </lineage>
</organism>
<protein>
    <submittedName>
        <fullName evidence="2">Uncharacterized protein</fullName>
    </submittedName>
</protein>
<dbReference type="InParanoid" id="A0A067QYT8"/>
<keyword evidence="3" id="KW-1185">Reference proteome</keyword>
<feature type="region of interest" description="Disordered" evidence="1">
    <location>
        <begin position="171"/>
        <end position="201"/>
    </location>
</feature>
<feature type="compositionally biased region" description="Basic residues" evidence="1">
    <location>
        <begin position="182"/>
        <end position="194"/>
    </location>
</feature>
<evidence type="ECO:0000313" key="2">
    <source>
        <dbReference type="EMBL" id="KDR14686.1"/>
    </source>
</evidence>
<dbReference type="EMBL" id="KK852868">
    <property type="protein sequence ID" value="KDR14686.1"/>
    <property type="molecule type" value="Genomic_DNA"/>
</dbReference>
<name>A0A067QYT8_ZOONE</name>
<feature type="region of interest" description="Disordered" evidence="1">
    <location>
        <begin position="111"/>
        <end position="137"/>
    </location>
</feature>
<evidence type="ECO:0000313" key="3">
    <source>
        <dbReference type="Proteomes" id="UP000027135"/>
    </source>
</evidence>
<dbReference type="Proteomes" id="UP000027135">
    <property type="component" value="Unassembled WGS sequence"/>
</dbReference>
<dbReference type="STRING" id="136037.A0A067QYT8"/>